<dbReference type="PRINTS" id="PR00038">
    <property type="entry name" value="HTHLUXR"/>
</dbReference>
<evidence type="ECO:0000256" key="4">
    <source>
        <dbReference type="PROSITE-ProRule" id="PRU00169"/>
    </source>
</evidence>
<accession>A0ABP8PKN5</accession>
<dbReference type="Gene3D" id="1.10.10.10">
    <property type="entry name" value="Winged helix-like DNA-binding domain superfamily/Winged helix DNA-binding domain"/>
    <property type="match status" value="1"/>
</dbReference>
<feature type="domain" description="Response regulatory" evidence="5">
    <location>
        <begin position="8"/>
        <end position="126"/>
    </location>
</feature>
<evidence type="ECO:0000256" key="3">
    <source>
        <dbReference type="ARBA" id="ARBA00023163"/>
    </source>
</evidence>
<dbReference type="Gene3D" id="3.40.50.2300">
    <property type="match status" value="1"/>
</dbReference>
<evidence type="ECO:0000313" key="6">
    <source>
        <dbReference type="EMBL" id="GAA4487504.1"/>
    </source>
</evidence>
<evidence type="ECO:0000256" key="1">
    <source>
        <dbReference type="ARBA" id="ARBA00023015"/>
    </source>
</evidence>
<dbReference type="EMBL" id="BAABHF010000012">
    <property type="protein sequence ID" value="GAA4487504.1"/>
    <property type="molecule type" value="Genomic_DNA"/>
</dbReference>
<evidence type="ECO:0000256" key="2">
    <source>
        <dbReference type="ARBA" id="ARBA00023125"/>
    </source>
</evidence>
<dbReference type="SMART" id="SM00421">
    <property type="entry name" value="HTH_LUXR"/>
    <property type="match status" value="1"/>
</dbReference>
<dbReference type="InterPro" id="IPR016032">
    <property type="entry name" value="Sig_transdc_resp-reg_C-effctor"/>
</dbReference>
<evidence type="ECO:0000313" key="7">
    <source>
        <dbReference type="Proteomes" id="UP001500503"/>
    </source>
</evidence>
<dbReference type="Pfam" id="PF00196">
    <property type="entry name" value="GerE"/>
    <property type="match status" value="1"/>
</dbReference>
<keyword evidence="7" id="KW-1185">Reference proteome</keyword>
<dbReference type="InterPro" id="IPR001789">
    <property type="entry name" value="Sig_transdc_resp-reg_receiver"/>
</dbReference>
<gene>
    <name evidence="6" type="ORF">GCM10023191_015460</name>
</gene>
<reference evidence="7" key="1">
    <citation type="journal article" date="2019" name="Int. J. Syst. Evol. Microbiol.">
        <title>The Global Catalogue of Microorganisms (GCM) 10K type strain sequencing project: providing services to taxonomists for standard genome sequencing and annotation.</title>
        <authorList>
            <consortium name="The Broad Institute Genomics Platform"/>
            <consortium name="The Broad Institute Genome Sequencing Center for Infectious Disease"/>
            <person name="Wu L."/>
            <person name="Ma J."/>
        </authorList>
    </citation>
    <scope>NUCLEOTIDE SEQUENCE [LARGE SCALE GENOMIC DNA]</scope>
    <source>
        <strain evidence="7">JCM 17933</strain>
    </source>
</reference>
<protein>
    <submittedName>
        <fullName evidence="6">Response regulator transcription factor</fullName>
    </submittedName>
</protein>
<comment type="caution">
    <text evidence="4">Lacks conserved residue(s) required for the propagation of feature annotation.</text>
</comment>
<dbReference type="InterPro" id="IPR036388">
    <property type="entry name" value="WH-like_DNA-bd_sf"/>
</dbReference>
<keyword evidence="3" id="KW-0804">Transcription</keyword>
<comment type="caution">
    <text evidence="6">The sequence shown here is derived from an EMBL/GenBank/DDBJ whole genome shotgun (WGS) entry which is preliminary data.</text>
</comment>
<dbReference type="PANTHER" id="PTHR43214">
    <property type="entry name" value="TWO-COMPONENT RESPONSE REGULATOR"/>
    <property type="match status" value="1"/>
</dbReference>
<dbReference type="InterPro" id="IPR000792">
    <property type="entry name" value="Tscrpt_reg_LuxR_C"/>
</dbReference>
<evidence type="ECO:0000259" key="5">
    <source>
        <dbReference type="PROSITE" id="PS50110"/>
    </source>
</evidence>
<keyword evidence="2" id="KW-0238">DNA-binding</keyword>
<dbReference type="PROSITE" id="PS50110">
    <property type="entry name" value="RESPONSE_REGULATORY"/>
    <property type="match status" value="1"/>
</dbReference>
<dbReference type="PANTHER" id="PTHR43214:SF24">
    <property type="entry name" value="TRANSCRIPTIONAL REGULATORY PROTEIN NARL-RELATED"/>
    <property type="match status" value="1"/>
</dbReference>
<keyword evidence="1" id="KW-0805">Transcription regulation</keyword>
<proteinExistence type="predicted"/>
<name>A0ABP8PKN5_9ACTN</name>
<sequence>MGQTGRVRIVVGGDDLPLAERMAKLSRAYGAEVMITGDGFPALVEMAERERPDVTMMTVGPSYADHDKVRTALDLRRRHPATGVVLVSSSAEVSYTRELVAAGGGVGYVSGSSFDRPADVVLALLRVVAGEFGLDRAVIRNLVGSTRVPELRGLNRVEREVVDLVAGGWSNEVIAAQLWFSEATVVRVVGEVFEKLGLEPVADPARRAHAMLSLAADRTRPPS</sequence>
<dbReference type="InterPro" id="IPR039420">
    <property type="entry name" value="WalR-like"/>
</dbReference>
<organism evidence="6 7">
    <name type="scientific">Actinoallomurus oryzae</name>
    <dbReference type="NCBI Taxonomy" id="502180"/>
    <lineage>
        <taxon>Bacteria</taxon>
        <taxon>Bacillati</taxon>
        <taxon>Actinomycetota</taxon>
        <taxon>Actinomycetes</taxon>
        <taxon>Streptosporangiales</taxon>
        <taxon>Thermomonosporaceae</taxon>
        <taxon>Actinoallomurus</taxon>
    </lineage>
</organism>
<dbReference type="SUPFAM" id="SSF46894">
    <property type="entry name" value="C-terminal effector domain of the bipartite response regulators"/>
    <property type="match status" value="1"/>
</dbReference>
<dbReference type="Proteomes" id="UP001500503">
    <property type="component" value="Unassembled WGS sequence"/>
</dbReference>